<keyword evidence="3" id="KW-1185">Reference proteome</keyword>
<dbReference type="PANTHER" id="PTHR33167">
    <property type="entry name" value="TRANSCRIPTION FACTOR, PUTATIVE (DUF863)-RELATED"/>
    <property type="match status" value="1"/>
</dbReference>
<dbReference type="AlphaFoldDB" id="A0AAQ3QAA0"/>
<evidence type="ECO:0000313" key="2">
    <source>
        <dbReference type="EMBL" id="WOL01678.1"/>
    </source>
</evidence>
<organism evidence="2 3">
    <name type="scientific">Canna indica</name>
    <name type="common">Indian-shot</name>
    <dbReference type="NCBI Taxonomy" id="4628"/>
    <lineage>
        <taxon>Eukaryota</taxon>
        <taxon>Viridiplantae</taxon>
        <taxon>Streptophyta</taxon>
        <taxon>Embryophyta</taxon>
        <taxon>Tracheophyta</taxon>
        <taxon>Spermatophyta</taxon>
        <taxon>Magnoliopsida</taxon>
        <taxon>Liliopsida</taxon>
        <taxon>Zingiberales</taxon>
        <taxon>Cannaceae</taxon>
        <taxon>Canna</taxon>
    </lineage>
</organism>
<feature type="compositionally biased region" description="Low complexity" evidence="1">
    <location>
        <begin position="92"/>
        <end position="109"/>
    </location>
</feature>
<gene>
    <name evidence="2" type="ORF">Cni_G10395</name>
</gene>
<feature type="region of interest" description="Disordered" evidence="1">
    <location>
        <begin position="77"/>
        <end position="122"/>
    </location>
</feature>
<sequence length="163" mass="18647">MGRHMEQYDKEYLKMAILNQDATFRQQVHELHRLYQVQQLLMGDIKSNKKKKIQKDAHNKTTLNLEMPAEEFGLELTLATGSSRSQKKKETSSCSDSGSSSFSSPSTGSEAMKRSSIEPIQVPAIDARFKHAMQSRFEMEERTRQDGLKQNPWFSQCLSLNTT</sequence>
<dbReference type="EMBL" id="CP136892">
    <property type="protein sequence ID" value="WOL01678.1"/>
    <property type="molecule type" value="Genomic_DNA"/>
</dbReference>
<accession>A0AAQ3QAA0</accession>
<proteinExistence type="predicted"/>
<dbReference type="PANTHER" id="PTHR33167:SF26">
    <property type="entry name" value="EXPRESSED PROTEIN"/>
    <property type="match status" value="1"/>
</dbReference>
<evidence type="ECO:0000313" key="3">
    <source>
        <dbReference type="Proteomes" id="UP001327560"/>
    </source>
</evidence>
<protein>
    <submittedName>
        <fullName evidence="2">Uncharacterized protein</fullName>
    </submittedName>
</protein>
<name>A0AAQ3QAA0_9LILI</name>
<evidence type="ECO:0000256" key="1">
    <source>
        <dbReference type="SAM" id="MobiDB-lite"/>
    </source>
</evidence>
<dbReference type="Proteomes" id="UP001327560">
    <property type="component" value="Chromosome 3"/>
</dbReference>
<reference evidence="2 3" key="1">
    <citation type="submission" date="2023-10" db="EMBL/GenBank/DDBJ databases">
        <title>Chromosome-scale genome assembly provides insights into flower coloration mechanisms of Canna indica.</title>
        <authorList>
            <person name="Li C."/>
        </authorList>
    </citation>
    <scope>NUCLEOTIDE SEQUENCE [LARGE SCALE GENOMIC DNA]</scope>
    <source>
        <tissue evidence="2">Flower</tissue>
    </source>
</reference>